<dbReference type="EMBL" id="RJSG01000002">
    <property type="protein sequence ID" value="RNL78542.1"/>
    <property type="molecule type" value="Genomic_DNA"/>
</dbReference>
<sequence length="593" mass="63205">MPTAEEFDEFYVSTRRGLVLQTFALTGDLSASRSAVRDAYVAARHHWDKVGKDADPEAWVRPRAMSAAVRRHTARPWHKERHLDPEQARTLEALHELNDSQRRTLVLTHLSPLRAEDVAREVGLPLARTADLLEEATNTVADGLDCPPAEIAQRLDDLGSVADSVKLPRASIVRRNGVRRRRNFAAIGAVLIAATTIVAGSFVLVTAPAAPAPKADTLVNTQMLLTAEQLAPLTPKQAWSEVSTGDNTKGSGKNNVCQTSRFADDEGLGTWVRKFTAAGSPTQNLVQTVEISNSPGAARQAYDTTLGWYAGCTVARLQLVDAYKVAGVGDQAQVLRLRIPAKRDKVFVVGIARTGALTTSTVLDSSASTPLAASRLAATLAASVRDLCKSKVAGTCVGTIRTSATLPPPSGETAGMLAVADLPVIPKVDDAWAGTDASSAATNPAATPCDKANFVKSGGSKAQTRTYLIPAANLPQRFGLTETIATFSSPAAAEKFVSTIAKRMKSCPHDELSSTVTKAVIHQAGPGSTAYARWRLQSQVNKKNVRISYWMGVARVGNAVAQVTLTPVGSYDITGTQFTALLKRARDRLNEVS</sequence>
<dbReference type="AlphaFoldDB" id="A0A3N0DSE2"/>
<dbReference type="Proteomes" id="UP000277094">
    <property type="component" value="Unassembled WGS sequence"/>
</dbReference>
<dbReference type="OrthoDB" id="3765654at2"/>
<evidence type="ECO:0000313" key="4">
    <source>
        <dbReference type="Proteomes" id="UP000277094"/>
    </source>
</evidence>
<proteinExistence type="predicted"/>
<keyword evidence="2" id="KW-0812">Transmembrane</keyword>
<organism evidence="3 4">
    <name type="scientific">Nocardioides marmorisolisilvae</name>
    <dbReference type="NCBI Taxonomy" id="1542737"/>
    <lineage>
        <taxon>Bacteria</taxon>
        <taxon>Bacillati</taxon>
        <taxon>Actinomycetota</taxon>
        <taxon>Actinomycetes</taxon>
        <taxon>Propionibacteriales</taxon>
        <taxon>Nocardioidaceae</taxon>
        <taxon>Nocardioides</taxon>
    </lineage>
</organism>
<name>A0A3N0DSE2_9ACTN</name>
<feature type="compositionally biased region" description="Polar residues" evidence="1">
    <location>
        <begin position="240"/>
        <end position="256"/>
    </location>
</feature>
<evidence type="ECO:0000256" key="1">
    <source>
        <dbReference type="SAM" id="MobiDB-lite"/>
    </source>
</evidence>
<evidence type="ECO:0008006" key="5">
    <source>
        <dbReference type="Google" id="ProtNLM"/>
    </source>
</evidence>
<accession>A0A3N0DSE2</accession>
<keyword evidence="2" id="KW-0472">Membrane</keyword>
<evidence type="ECO:0000256" key="2">
    <source>
        <dbReference type="SAM" id="Phobius"/>
    </source>
</evidence>
<evidence type="ECO:0000313" key="3">
    <source>
        <dbReference type="EMBL" id="RNL78542.1"/>
    </source>
</evidence>
<dbReference type="RefSeq" id="WP_123233042.1">
    <property type="nucleotide sequence ID" value="NZ_RJSG01000002.1"/>
</dbReference>
<keyword evidence="4" id="KW-1185">Reference proteome</keyword>
<reference evidence="3 4" key="1">
    <citation type="submission" date="2018-11" db="EMBL/GenBank/DDBJ databases">
        <authorList>
            <person name="Li F."/>
        </authorList>
    </citation>
    <scope>NUCLEOTIDE SEQUENCE [LARGE SCALE GENOMIC DNA]</scope>
    <source>
        <strain evidence="3 4">KIS18-7</strain>
    </source>
</reference>
<dbReference type="Gene3D" id="1.20.140.160">
    <property type="match status" value="1"/>
</dbReference>
<gene>
    <name evidence="3" type="ORF">EFL95_05465</name>
</gene>
<keyword evidence="2" id="KW-1133">Transmembrane helix</keyword>
<feature type="transmembrane region" description="Helical" evidence="2">
    <location>
        <begin position="184"/>
        <end position="205"/>
    </location>
</feature>
<comment type="caution">
    <text evidence="3">The sequence shown here is derived from an EMBL/GenBank/DDBJ whole genome shotgun (WGS) entry which is preliminary data.</text>
</comment>
<protein>
    <recommendedName>
        <fullName evidence="5">RNA polymerase sigma factor 70 region 4 type 2 domain-containing protein</fullName>
    </recommendedName>
</protein>
<feature type="region of interest" description="Disordered" evidence="1">
    <location>
        <begin position="237"/>
        <end position="256"/>
    </location>
</feature>